<evidence type="ECO:0000313" key="1">
    <source>
        <dbReference type="EMBL" id="KAH6933642.1"/>
    </source>
</evidence>
<protein>
    <submittedName>
        <fullName evidence="1">Uncharacterized protein</fullName>
    </submittedName>
</protein>
<gene>
    <name evidence="1" type="ORF">HPB50_017255</name>
</gene>
<organism evidence="1 2">
    <name type="scientific">Hyalomma asiaticum</name>
    <name type="common">Tick</name>
    <dbReference type="NCBI Taxonomy" id="266040"/>
    <lineage>
        <taxon>Eukaryota</taxon>
        <taxon>Metazoa</taxon>
        <taxon>Ecdysozoa</taxon>
        <taxon>Arthropoda</taxon>
        <taxon>Chelicerata</taxon>
        <taxon>Arachnida</taxon>
        <taxon>Acari</taxon>
        <taxon>Parasitiformes</taxon>
        <taxon>Ixodida</taxon>
        <taxon>Ixodoidea</taxon>
        <taxon>Ixodidae</taxon>
        <taxon>Hyalomminae</taxon>
        <taxon>Hyalomma</taxon>
    </lineage>
</organism>
<keyword evidence="2" id="KW-1185">Reference proteome</keyword>
<comment type="caution">
    <text evidence="1">The sequence shown here is derived from an EMBL/GenBank/DDBJ whole genome shotgun (WGS) entry which is preliminary data.</text>
</comment>
<accession>A0ACB7SHU4</accession>
<dbReference type="Proteomes" id="UP000821845">
    <property type="component" value="Chromosome 4"/>
</dbReference>
<proteinExistence type="predicted"/>
<evidence type="ECO:0000313" key="2">
    <source>
        <dbReference type="Proteomes" id="UP000821845"/>
    </source>
</evidence>
<reference evidence="1" key="1">
    <citation type="submission" date="2020-05" db="EMBL/GenBank/DDBJ databases">
        <title>Large-scale comparative analyses of tick genomes elucidate their genetic diversity and vector capacities.</title>
        <authorList>
            <person name="Jia N."/>
            <person name="Wang J."/>
            <person name="Shi W."/>
            <person name="Du L."/>
            <person name="Sun Y."/>
            <person name="Zhan W."/>
            <person name="Jiang J."/>
            <person name="Wang Q."/>
            <person name="Zhang B."/>
            <person name="Ji P."/>
            <person name="Sakyi L.B."/>
            <person name="Cui X."/>
            <person name="Yuan T."/>
            <person name="Jiang B."/>
            <person name="Yang W."/>
            <person name="Lam T.T.-Y."/>
            <person name="Chang Q."/>
            <person name="Ding S."/>
            <person name="Wang X."/>
            <person name="Zhu J."/>
            <person name="Ruan X."/>
            <person name="Zhao L."/>
            <person name="Wei J."/>
            <person name="Que T."/>
            <person name="Du C."/>
            <person name="Cheng J."/>
            <person name="Dai P."/>
            <person name="Han X."/>
            <person name="Huang E."/>
            <person name="Gao Y."/>
            <person name="Liu J."/>
            <person name="Shao H."/>
            <person name="Ye R."/>
            <person name="Li L."/>
            <person name="Wei W."/>
            <person name="Wang X."/>
            <person name="Wang C."/>
            <person name="Yang T."/>
            <person name="Huo Q."/>
            <person name="Li W."/>
            <person name="Guo W."/>
            <person name="Chen H."/>
            <person name="Zhou L."/>
            <person name="Ni X."/>
            <person name="Tian J."/>
            <person name="Zhou Y."/>
            <person name="Sheng Y."/>
            <person name="Liu T."/>
            <person name="Pan Y."/>
            <person name="Xia L."/>
            <person name="Li J."/>
            <person name="Zhao F."/>
            <person name="Cao W."/>
        </authorList>
    </citation>
    <scope>NUCLEOTIDE SEQUENCE</scope>
    <source>
        <strain evidence="1">Hyas-2018</strain>
    </source>
</reference>
<dbReference type="EMBL" id="CM023484">
    <property type="protein sequence ID" value="KAH6933642.1"/>
    <property type="molecule type" value="Genomic_DNA"/>
</dbReference>
<sequence>MNGGKLKNVPMATTRSIQSEGVHRTDASTLTRSAFLRPDFLYTLRDIGTHPSFVLHMQAL</sequence>
<name>A0ACB7SHU4_HYAAI</name>